<feature type="region of interest" description="Disordered" evidence="1">
    <location>
        <begin position="18"/>
        <end position="55"/>
    </location>
</feature>
<name>A0A4S2N0H0_9PEZI</name>
<dbReference type="OrthoDB" id="5430949at2759"/>
<evidence type="ECO:0000256" key="1">
    <source>
        <dbReference type="SAM" id="MobiDB-lite"/>
    </source>
</evidence>
<dbReference type="InParanoid" id="A0A4S2N0H0"/>
<feature type="compositionally biased region" description="Basic residues" evidence="1">
    <location>
        <begin position="276"/>
        <end position="285"/>
    </location>
</feature>
<proteinExistence type="predicted"/>
<organism evidence="2 3">
    <name type="scientific">Ascodesmis nigricans</name>
    <dbReference type="NCBI Taxonomy" id="341454"/>
    <lineage>
        <taxon>Eukaryota</taxon>
        <taxon>Fungi</taxon>
        <taxon>Dikarya</taxon>
        <taxon>Ascomycota</taxon>
        <taxon>Pezizomycotina</taxon>
        <taxon>Pezizomycetes</taxon>
        <taxon>Pezizales</taxon>
        <taxon>Ascodesmidaceae</taxon>
        <taxon>Ascodesmis</taxon>
    </lineage>
</organism>
<reference evidence="2 3" key="1">
    <citation type="submission" date="2019-04" db="EMBL/GenBank/DDBJ databases">
        <title>Comparative genomics and transcriptomics to analyze fruiting body development in filamentous ascomycetes.</title>
        <authorList>
            <consortium name="DOE Joint Genome Institute"/>
            <person name="Lutkenhaus R."/>
            <person name="Traeger S."/>
            <person name="Breuer J."/>
            <person name="Kuo A."/>
            <person name="Lipzen A."/>
            <person name="Pangilinan J."/>
            <person name="Dilworth D."/>
            <person name="Sandor L."/>
            <person name="Poggeler S."/>
            <person name="Barry K."/>
            <person name="Grigoriev I.V."/>
            <person name="Nowrousian M."/>
        </authorList>
    </citation>
    <scope>NUCLEOTIDE SEQUENCE [LARGE SCALE GENOMIC DNA]</scope>
    <source>
        <strain evidence="2 3">CBS 389.68</strain>
    </source>
</reference>
<dbReference type="AlphaFoldDB" id="A0A4S2N0H0"/>
<feature type="compositionally biased region" description="Polar residues" evidence="1">
    <location>
        <begin position="227"/>
        <end position="241"/>
    </location>
</feature>
<feature type="compositionally biased region" description="Basic and acidic residues" evidence="1">
    <location>
        <begin position="98"/>
        <end position="124"/>
    </location>
</feature>
<keyword evidence="3" id="KW-1185">Reference proteome</keyword>
<dbReference type="EMBL" id="ML220115">
    <property type="protein sequence ID" value="TGZ82511.1"/>
    <property type="molecule type" value="Genomic_DNA"/>
</dbReference>
<dbReference type="Proteomes" id="UP000298138">
    <property type="component" value="Unassembled WGS sequence"/>
</dbReference>
<evidence type="ECO:0000313" key="3">
    <source>
        <dbReference type="Proteomes" id="UP000298138"/>
    </source>
</evidence>
<protein>
    <submittedName>
        <fullName evidence="2">Uncharacterized protein</fullName>
    </submittedName>
</protein>
<feature type="region of interest" description="Disordered" evidence="1">
    <location>
        <begin position="89"/>
        <end position="306"/>
    </location>
</feature>
<sequence length="371" mass="41661">MPDPPSLGCYKCGARDHVATNRNCPRPRGRTTDTLTPLSTPAPISPLSPPFGRTRASRKVLQLTDESFQLQNHGETGPKDNRARFWYYDLTPQGPRAPVREAPESLATDEKDERHDFDSTHDDPCASQPTENKKPRTMSMNEYAHRLRIAPPPAIVSKNQPNPPQLESPTKHRKSIPASDSSPEIEPSAKHRRSIPTSNTLSESEYPLVRKSGAEPSRRKHPDMTAEISSSQPQTNLSLSGVNHGEDLASVSPVVKPKKSKRSRQNNMVDVEKIKPRASRRKKPPKAVSKSNNNEDKTREPPANATWGELFEWYDLPQNDEFSAAKRKNVSFNYISNRNNVDRPNAVLWGRHLQGWRECRSTGRGLGQHES</sequence>
<dbReference type="STRING" id="341454.A0A4S2N0H0"/>
<gene>
    <name evidence="2" type="ORF">EX30DRAFT_339792</name>
</gene>
<accession>A0A4S2N0H0</accession>
<evidence type="ECO:0000313" key="2">
    <source>
        <dbReference type="EMBL" id="TGZ82511.1"/>
    </source>
</evidence>